<evidence type="ECO:0000313" key="2">
    <source>
        <dbReference type="Proteomes" id="UP000016960"/>
    </source>
</evidence>
<comment type="caution">
    <text evidence="1">The sequence shown here is derived from an EMBL/GenBank/DDBJ whole genome shotgun (WGS) entry which is preliminary data.</text>
</comment>
<accession>U5DPS2</accession>
<gene>
    <name evidence="1" type="ORF">KR51_00003930</name>
</gene>
<dbReference type="AlphaFoldDB" id="U5DPS2"/>
<name>U5DPS2_9CHRO</name>
<evidence type="ECO:0000313" key="1">
    <source>
        <dbReference type="EMBL" id="ERN42867.1"/>
    </source>
</evidence>
<proteinExistence type="predicted"/>
<keyword evidence="2" id="KW-1185">Reference proteome</keyword>
<sequence length="36" mass="3836">MSGVTHVEILESTPEVVAALTGYNFILDALSVAKFI</sequence>
<dbReference type="EMBL" id="ASSJ01000005">
    <property type="protein sequence ID" value="ERN42867.1"/>
    <property type="molecule type" value="Genomic_DNA"/>
</dbReference>
<dbReference type="Proteomes" id="UP000016960">
    <property type="component" value="Unassembled WGS sequence"/>
</dbReference>
<organism evidence="1 2">
    <name type="scientific">Rubidibacter lacunae KORDI 51-2</name>
    <dbReference type="NCBI Taxonomy" id="582515"/>
    <lineage>
        <taxon>Bacteria</taxon>
        <taxon>Bacillati</taxon>
        <taxon>Cyanobacteriota</taxon>
        <taxon>Cyanophyceae</taxon>
        <taxon>Oscillatoriophycideae</taxon>
        <taxon>Chroococcales</taxon>
        <taxon>Aphanothecaceae</taxon>
        <taxon>Rubidibacter</taxon>
    </lineage>
</organism>
<reference evidence="1 2" key="1">
    <citation type="submission" date="2013-05" db="EMBL/GenBank/DDBJ databases">
        <title>Draft genome sequence of Rubidibacter lacunae KORDI 51-2.</title>
        <authorList>
            <person name="Choi D.H."/>
            <person name="Noh J.H."/>
            <person name="Kwon K.-K."/>
            <person name="Lee J.-H."/>
            <person name="Ryu J.-Y."/>
        </authorList>
    </citation>
    <scope>NUCLEOTIDE SEQUENCE [LARGE SCALE GENOMIC DNA]</scope>
    <source>
        <strain evidence="1 2">KORDI 51-2</strain>
    </source>
</reference>
<dbReference type="InParanoid" id="U5DPS2"/>
<protein>
    <submittedName>
        <fullName evidence="1">Uncharacterized protein</fullName>
    </submittedName>
</protein>